<dbReference type="Pfam" id="PF20180">
    <property type="entry name" value="UQCC2_CBP6"/>
    <property type="match status" value="1"/>
</dbReference>
<dbReference type="Proteomes" id="UP000759537">
    <property type="component" value="Unassembled WGS sequence"/>
</dbReference>
<dbReference type="EMBL" id="WHVB01000001">
    <property type="protein sequence ID" value="KAF8486946.1"/>
    <property type="molecule type" value="Genomic_DNA"/>
</dbReference>
<keyword evidence="2" id="KW-1185">Reference proteome</keyword>
<comment type="caution">
    <text evidence="1">The sequence shown here is derived from an EMBL/GenBank/DDBJ whole genome shotgun (WGS) entry which is preliminary data.</text>
</comment>
<reference evidence="1" key="2">
    <citation type="journal article" date="2020" name="Nat. Commun.">
        <title>Large-scale genome sequencing of mycorrhizal fungi provides insights into the early evolution of symbiotic traits.</title>
        <authorList>
            <person name="Miyauchi S."/>
            <person name="Kiss E."/>
            <person name="Kuo A."/>
            <person name="Drula E."/>
            <person name="Kohler A."/>
            <person name="Sanchez-Garcia M."/>
            <person name="Morin E."/>
            <person name="Andreopoulos B."/>
            <person name="Barry K.W."/>
            <person name="Bonito G."/>
            <person name="Buee M."/>
            <person name="Carver A."/>
            <person name="Chen C."/>
            <person name="Cichocki N."/>
            <person name="Clum A."/>
            <person name="Culley D."/>
            <person name="Crous P.W."/>
            <person name="Fauchery L."/>
            <person name="Girlanda M."/>
            <person name="Hayes R.D."/>
            <person name="Keri Z."/>
            <person name="LaButti K."/>
            <person name="Lipzen A."/>
            <person name="Lombard V."/>
            <person name="Magnuson J."/>
            <person name="Maillard F."/>
            <person name="Murat C."/>
            <person name="Nolan M."/>
            <person name="Ohm R.A."/>
            <person name="Pangilinan J."/>
            <person name="Pereira M.F."/>
            <person name="Perotto S."/>
            <person name="Peter M."/>
            <person name="Pfister S."/>
            <person name="Riley R."/>
            <person name="Sitrit Y."/>
            <person name="Stielow J.B."/>
            <person name="Szollosi G."/>
            <person name="Zifcakova L."/>
            <person name="Stursova M."/>
            <person name="Spatafora J.W."/>
            <person name="Tedersoo L."/>
            <person name="Vaario L.M."/>
            <person name="Yamada A."/>
            <person name="Yan M."/>
            <person name="Wang P."/>
            <person name="Xu J."/>
            <person name="Bruns T."/>
            <person name="Baldrian P."/>
            <person name="Vilgalys R."/>
            <person name="Dunand C."/>
            <person name="Henrissat B."/>
            <person name="Grigoriev I.V."/>
            <person name="Hibbett D."/>
            <person name="Nagy L.G."/>
            <person name="Martin F.M."/>
        </authorList>
    </citation>
    <scope>NUCLEOTIDE SEQUENCE</scope>
    <source>
        <strain evidence="1">Prilba</strain>
    </source>
</reference>
<protein>
    <submittedName>
        <fullName evidence="1">Uncharacterized protein</fullName>
    </submittedName>
</protein>
<organism evidence="1 2">
    <name type="scientific">Russula ochroleuca</name>
    <dbReference type="NCBI Taxonomy" id="152965"/>
    <lineage>
        <taxon>Eukaryota</taxon>
        <taxon>Fungi</taxon>
        <taxon>Dikarya</taxon>
        <taxon>Basidiomycota</taxon>
        <taxon>Agaricomycotina</taxon>
        <taxon>Agaricomycetes</taxon>
        <taxon>Russulales</taxon>
        <taxon>Russulaceae</taxon>
        <taxon>Russula</taxon>
    </lineage>
</organism>
<dbReference type="OrthoDB" id="2107880at2759"/>
<sequence length="110" mass="12473">MSTNHLRHAQQRLRHIAAEWPADPLRPKIQLKAFLTALAEHPALSSTAVAAANALHQNRVSGHVSHYVPIPQTVLKPASMPLHYIRLKEGYEKTLKGIGRPWWKIFFGVW</sequence>
<name>A0A9P5N5X4_9AGAM</name>
<evidence type="ECO:0000313" key="1">
    <source>
        <dbReference type="EMBL" id="KAF8486946.1"/>
    </source>
</evidence>
<gene>
    <name evidence="1" type="ORF">DFH94DRAFT_791106</name>
</gene>
<proteinExistence type="predicted"/>
<accession>A0A9P5N5X4</accession>
<evidence type="ECO:0000313" key="2">
    <source>
        <dbReference type="Proteomes" id="UP000759537"/>
    </source>
</evidence>
<reference evidence="1" key="1">
    <citation type="submission" date="2019-10" db="EMBL/GenBank/DDBJ databases">
        <authorList>
            <consortium name="DOE Joint Genome Institute"/>
            <person name="Kuo A."/>
            <person name="Miyauchi S."/>
            <person name="Kiss E."/>
            <person name="Drula E."/>
            <person name="Kohler A."/>
            <person name="Sanchez-Garcia M."/>
            <person name="Andreopoulos B."/>
            <person name="Barry K.W."/>
            <person name="Bonito G."/>
            <person name="Buee M."/>
            <person name="Carver A."/>
            <person name="Chen C."/>
            <person name="Cichocki N."/>
            <person name="Clum A."/>
            <person name="Culley D."/>
            <person name="Crous P.W."/>
            <person name="Fauchery L."/>
            <person name="Girlanda M."/>
            <person name="Hayes R."/>
            <person name="Keri Z."/>
            <person name="LaButti K."/>
            <person name="Lipzen A."/>
            <person name="Lombard V."/>
            <person name="Magnuson J."/>
            <person name="Maillard F."/>
            <person name="Morin E."/>
            <person name="Murat C."/>
            <person name="Nolan M."/>
            <person name="Ohm R."/>
            <person name="Pangilinan J."/>
            <person name="Pereira M."/>
            <person name="Perotto S."/>
            <person name="Peter M."/>
            <person name="Riley R."/>
            <person name="Sitrit Y."/>
            <person name="Stielow B."/>
            <person name="Szollosi G."/>
            <person name="Zifcakova L."/>
            <person name="Stursova M."/>
            <person name="Spatafora J.W."/>
            <person name="Tedersoo L."/>
            <person name="Vaario L.-M."/>
            <person name="Yamada A."/>
            <person name="Yan M."/>
            <person name="Wang P."/>
            <person name="Xu J."/>
            <person name="Bruns T."/>
            <person name="Baldrian P."/>
            <person name="Vilgalys R."/>
            <person name="Henrissat B."/>
            <person name="Grigoriev I.V."/>
            <person name="Hibbett D."/>
            <person name="Nagy L.G."/>
            <person name="Martin F.M."/>
        </authorList>
    </citation>
    <scope>NUCLEOTIDE SEQUENCE</scope>
    <source>
        <strain evidence="1">Prilba</strain>
    </source>
</reference>
<dbReference type="AlphaFoldDB" id="A0A9P5N5X4"/>